<keyword evidence="2" id="KW-1185">Reference proteome</keyword>
<evidence type="ECO:0000313" key="1">
    <source>
        <dbReference type="EMBL" id="SFI09036.1"/>
    </source>
</evidence>
<organism evidence="1 2">
    <name type="scientific">Modicisalibacter xianhensis</name>
    <dbReference type="NCBI Taxonomy" id="442341"/>
    <lineage>
        <taxon>Bacteria</taxon>
        <taxon>Pseudomonadati</taxon>
        <taxon>Pseudomonadota</taxon>
        <taxon>Gammaproteobacteria</taxon>
        <taxon>Oceanospirillales</taxon>
        <taxon>Halomonadaceae</taxon>
        <taxon>Modicisalibacter</taxon>
    </lineage>
</organism>
<dbReference type="SUPFAM" id="SSF55729">
    <property type="entry name" value="Acyl-CoA N-acyltransferases (Nat)"/>
    <property type="match status" value="1"/>
</dbReference>
<dbReference type="STRING" id="442341.SAMN04487959_11746"/>
<name>A0A1I3FCS6_9GAMM</name>
<proteinExistence type="predicted"/>
<accession>A0A1I3FCS6</accession>
<sequence>MLAGLDRLFRRRRVASLPDTEASDTATAAATPPSLSLVPACADDIPRFIEAARHAASYGHAPWVLREQRHIDTLERAVAFTVHRGRWLQRTDDGVEHWQGKLLALRHGNAPPLGLMLVCRPDEEAAWQVRFFCIETAWQGHGHGARLLEAARQTLSGAPLHVRLPLACHAATTSLTAAGFEQRHVDALEIASFEAPAQWD</sequence>
<dbReference type="Gene3D" id="3.40.630.30">
    <property type="match status" value="1"/>
</dbReference>
<evidence type="ECO:0008006" key="3">
    <source>
        <dbReference type="Google" id="ProtNLM"/>
    </source>
</evidence>
<evidence type="ECO:0000313" key="2">
    <source>
        <dbReference type="Proteomes" id="UP000199040"/>
    </source>
</evidence>
<dbReference type="Proteomes" id="UP000199040">
    <property type="component" value="Unassembled WGS sequence"/>
</dbReference>
<gene>
    <name evidence="1" type="ORF">SAMN04487959_11746</name>
</gene>
<dbReference type="InterPro" id="IPR016181">
    <property type="entry name" value="Acyl_CoA_acyltransferase"/>
</dbReference>
<dbReference type="EMBL" id="FOPY01000017">
    <property type="protein sequence ID" value="SFI09036.1"/>
    <property type="molecule type" value="Genomic_DNA"/>
</dbReference>
<reference evidence="1 2" key="1">
    <citation type="submission" date="2016-10" db="EMBL/GenBank/DDBJ databases">
        <authorList>
            <person name="de Groot N.N."/>
        </authorList>
    </citation>
    <scope>NUCLEOTIDE SEQUENCE [LARGE SCALE GENOMIC DNA]</scope>
    <source>
        <strain evidence="1 2">CGMCC 1.6848</strain>
    </source>
</reference>
<dbReference type="RefSeq" id="WP_092849543.1">
    <property type="nucleotide sequence ID" value="NZ_FOPY01000017.1"/>
</dbReference>
<protein>
    <recommendedName>
        <fullName evidence="3">Acetyltransferase (GNAT) family protein</fullName>
    </recommendedName>
</protein>
<dbReference type="AlphaFoldDB" id="A0A1I3FCS6"/>